<sequence length="92" mass="10514">MQRTTFPHSPSLLRPLQPQLEDKAEQELCFHATCSPLFLPPNKTEMTEQSDNKYSMFLVGETLLTTWLIISVALEKSCVERATVSKYGLKLR</sequence>
<evidence type="ECO:0000313" key="2">
    <source>
        <dbReference type="Proteomes" id="UP000324222"/>
    </source>
</evidence>
<reference evidence="1 2" key="1">
    <citation type="submission" date="2019-05" db="EMBL/GenBank/DDBJ databases">
        <title>Another draft genome of Portunus trituberculatus and its Hox gene families provides insights of decapod evolution.</title>
        <authorList>
            <person name="Jeong J.-H."/>
            <person name="Song I."/>
            <person name="Kim S."/>
            <person name="Choi T."/>
            <person name="Kim D."/>
            <person name="Ryu S."/>
            <person name="Kim W."/>
        </authorList>
    </citation>
    <scope>NUCLEOTIDE SEQUENCE [LARGE SCALE GENOMIC DNA]</scope>
    <source>
        <tissue evidence="1">Muscle</tissue>
    </source>
</reference>
<proteinExistence type="predicted"/>
<comment type="caution">
    <text evidence="1">The sequence shown here is derived from an EMBL/GenBank/DDBJ whole genome shotgun (WGS) entry which is preliminary data.</text>
</comment>
<dbReference type="AlphaFoldDB" id="A0A5B7GAC5"/>
<accession>A0A5B7GAC5</accession>
<dbReference type="Proteomes" id="UP000324222">
    <property type="component" value="Unassembled WGS sequence"/>
</dbReference>
<name>A0A5B7GAC5_PORTR</name>
<gene>
    <name evidence="1" type="ORF">E2C01_047388</name>
</gene>
<dbReference type="EMBL" id="VSRR010011663">
    <property type="protein sequence ID" value="MPC53494.1"/>
    <property type="molecule type" value="Genomic_DNA"/>
</dbReference>
<evidence type="ECO:0000313" key="1">
    <source>
        <dbReference type="EMBL" id="MPC53494.1"/>
    </source>
</evidence>
<organism evidence="1 2">
    <name type="scientific">Portunus trituberculatus</name>
    <name type="common">Swimming crab</name>
    <name type="synonym">Neptunus trituberculatus</name>
    <dbReference type="NCBI Taxonomy" id="210409"/>
    <lineage>
        <taxon>Eukaryota</taxon>
        <taxon>Metazoa</taxon>
        <taxon>Ecdysozoa</taxon>
        <taxon>Arthropoda</taxon>
        <taxon>Crustacea</taxon>
        <taxon>Multicrustacea</taxon>
        <taxon>Malacostraca</taxon>
        <taxon>Eumalacostraca</taxon>
        <taxon>Eucarida</taxon>
        <taxon>Decapoda</taxon>
        <taxon>Pleocyemata</taxon>
        <taxon>Brachyura</taxon>
        <taxon>Eubrachyura</taxon>
        <taxon>Portunoidea</taxon>
        <taxon>Portunidae</taxon>
        <taxon>Portuninae</taxon>
        <taxon>Portunus</taxon>
    </lineage>
</organism>
<protein>
    <submittedName>
        <fullName evidence="1">Uncharacterized protein</fullName>
    </submittedName>
</protein>
<keyword evidence="2" id="KW-1185">Reference proteome</keyword>